<dbReference type="SUPFAM" id="SSF55961">
    <property type="entry name" value="Bet v1-like"/>
    <property type="match status" value="1"/>
</dbReference>
<organism evidence="3 4">
    <name type="scientific">Sphingobacterium multivorum</name>
    <dbReference type="NCBI Taxonomy" id="28454"/>
    <lineage>
        <taxon>Bacteria</taxon>
        <taxon>Pseudomonadati</taxon>
        <taxon>Bacteroidota</taxon>
        <taxon>Sphingobacteriia</taxon>
        <taxon>Sphingobacteriales</taxon>
        <taxon>Sphingobacteriaceae</taxon>
        <taxon>Sphingobacterium</taxon>
    </lineage>
</organism>
<evidence type="ECO:0000313" key="4">
    <source>
        <dbReference type="Proteomes" id="UP000251241"/>
    </source>
</evidence>
<proteinExistence type="inferred from homology"/>
<dbReference type="Pfam" id="PF08327">
    <property type="entry name" value="AHSA1"/>
    <property type="match status" value="1"/>
</dbReference>
<evidence type="ECO:0000259" key="2">
    <source>
        <dbReference type="Pfam" id="PF08327"/>
    </source>
</evidence>
<reference evidence="3 4" key="1">
    <citation type="submission" date="2018-06" db="EMBL/GenBank/DDBJ databases">
        <authorList>
            <consortium name="Pathogen Informatics"/>
            <person name="Doyle S."/>
        </authorList>
    </citation>
    <scope>NUCLEOTIDE SEQUENCE [LARGE SCALE GENOMIC DNA]</scope>
    <source>
        <strain evidence="3 4">NCTC11343</strain>
    </source>
</reference>
<dbReference type="InterPro" id="IPR023393">
    <property type="entry name" value="START-like_dom_sf"/>
</dbReference>
<dbReference type="EMBL" id="UAUU01000011">
    <property type="protein sequence ID" value="SPZ94237.1"/>
    <property type="molecule type" value="Genomic_DNA"/>
</dbReference>
<dbReference type="RefSeq" id="WP_112376196.1">
    <property type="nucleotide sequence ID" value="NZ_CP069793.1"/>
</dbReference>
<protein>
    <submittedName>
        <fullName evidence="3">Activator of Hsp90 ATPase homolog 1-like protein</fullName>
    </submittedName>
</protein>
<comment type="similarity">
    <text evidence="1">Belongs to the AHA1 family.</text>
</comment>
<dbReference type="Gene3D" id="3.30.530.20">
    <property type="match status" value="1"/>
</dbReference>
<accession>A0A2X2JIZ1</accession>
<dbReference type="InterPro" id="IPR013538">
    <property type="entry name" value="ASHA1/2-like_C"/>
</dbReference>
<dbReference type="GeneID" id="97180009"/>
<dbReference type="Proteomes" id="UP000251241">
    <property type="component" value="Unassembled WGS sequence"/>
</dbReference>
<name>A0A2X2JIZ1_SPHMU</name>
<evidence type="ECO:0000256" key="1">
    <source>
        <dbReference type="ARBA" id="ARBA00006817"/>
    </source>
</evidence>
<feature type="domain" description="Activator of Hsp90 ATPase homologue 1/2-like C-terminal" evidence="2">
    <location>
        <begin position="22"/>
        <end position="116"/>
    </location>
</feature>
<dbReference type="AlphaFoldDB" id="A0A2X2JIZ1"/>
<evidence type="ECO:0000313" key="3">
    <source>
        <dbReference type="EMBL" id="SPZ94237.1"/>
    </source>
</evidence>
<sequence>MKHKDQPVKKLVSVILVEKQLADVWKYWNDANAIMQWNIPFDDWHCPAAGIDFREGGMFNFRMEQKNSREGFDYVGVYDEIIWMESIESNSGGRKCIVEFQAIDNNTIIRETFDPDPFTSLDLQQSFTDGVLLSFKKFIENKSL</sequence>
<gene>
    <name evidence="3" type="ORF">NCTC11343_05169</name>
</gene>